<evidence type="ECO:0000313" key="2">
    <source>
        <dbReference type="Proteomes" id="UP000729402"/>
    </source>
</evidence>
<keyword evidence="2" id="KW-1185">Reference proteome</keyword>
<reference evidence="1" key="1">
    <citation type="journal article" date="2021" name="bioRxiv">
        <title>Whole Genome Assembly and Annotation of Northern Wild Rice, Zizania palustris L., Supports a Whole Genome Duplication in the Zizania Genus.</title>
        <authorList>
            <person name="Haas M."/>
            <person name="Kono T."/>
            <person name="Macchietto M."/>
            <person name="Millas R."/>
            <person name="McGilp L."/>
            <person name="Shao M."/>
            <person name="Duquette J."/>
            <person name="Hirsch C.N."/>
            <person name="Kimball J."/>
        </authorList>
    </citation>
    <scope>NUCLEOTIDE SEQUENCE</scope>
    <source>
        <tissue evidence="1">Fresh leaf tissue</tissue>
    </source>
</reference>
<accession>A0A8J5VUA0</accession>
<organism evidence="1 2">
    <name type="scientific">Zizania palustris</name>
    <name type="common">Northern wild rice</name>
    <dbReference type="NCBI Taxonomy" id="103762"/>
    <lineage>
        <taxon>Eukaryota</taxon>
        <taxon>Viridiplantae</taxon>
        <taxon>Streptophyta</taxon>
        <taxon>Embryophyta</taxon>
        <taxon>Tracheophyta</taxon>
        <taxon>Spermatophyta</taxon>
        <taxon>Magnoliopsida</taxon>
        <taxon>Liliopsida</taxon>
        <taxon>Poales</taxon>
        <taxon>Poaceae</taxon>
        <taxon>BOP clade</taxon>
        <taxon>Oryzoideae</taxon>
        <taxon>Oryzeae</taxon>
        <taxon>Zizaniinae</taxon>
        <taxon>Zizania</taxon>
    </lineage>
</organism>
<comment type="caution">
    <text evidence="1">The sequence shown here is derived from an EMBL/GenBank/DDBJ whole genome shotgun (WGS) entry which is preliminary data.</text>
</comment>
<dbReference type="EMBL" id="JAAALK010000288">
    <property type="protein sequence ID" value="KAG8055999.1"/>
    <property type="molecule type" value="Genomic_DNA"/>
</dbReference>
<reference evidence="1" key="2">
    <citation type="submission" date="2021-02" db="EMBL/GenBank/DDBJ databases">
        <authorList>
            <person name="Kimball J.A."/>
            <person name="Haas M.W."/>
            <person name="Macchietto M."/>
            <person name="Kono T."/>
            <person name="Duquette J."/>
            <person name="Shao M."/>
        </authorList>
    </citation>
    <scope>NUCLEOTIDE SEQUENCE</scope>
    <source>
        <tissue evidence="1">Fresh leaf tissue</tissue>
    </source>
</reference>
<name>A0A8J5VUA0_ZIZPA</name>
<sequence>MLDAIAELAVLLMEMKLLPVEQRQDPHGGELETMGRYMLLNSGRSSDEGTQLYLPRPLTTTSRLEIIP</sequence>
<proteinExistence type="predicted"/>
<evidence type="ECO:0000313" key="1">
    <source>
        <dbReference type="EMBL" id="KAG8055999.1"/>
    </source>
</evidence>
<dbReference type="Proteomes" id="UP000729402">
    <property type="component" value="Unassembled WGS sequence"/>
</dbReference>
<dbReference type="AlphaFoldDB" id="A0A8J5VUA0"/>
<protein>
    <submittedName>
        <fullName evidence="1">Uncharacterized protein</fullName>
    </submittedName>
</protein>
<gene>
    <name evidence="1" type="ORF">GUJ93_ZPchr0001g30112</name>
</gene>